<protein>
    <submittedName>
        <fullName evidence="1">Uncharacterized protein</fullName>
    </submittedName>
</protein>
<evidence type="ECO:0000313" key="1">
    <source>
        <dbReference type="EMBL" id="SUZ50756.1"/>
    </source>
</evidence>
<sequence length="241" mass="27081">MNFKDIENFLKNNYKIMIICALVYLLMSNKSEKFTVSEALDSIKSTQATVNSIASKVDPNYVDLKTKIRLSNKWTKYPDQGTDQAEISNDTGTYKKLMIVGNKSSKTRKVGIWDHLDVHGNQVVTGSFSANGDVKGKRICIGATCIDENDLKKMKSSRMIGGWAGNGDGSTHMLEEGGWHELHGKAKYDAWSNDRWDFAFIYRGWRFELAEHGSGKSSQKFENKKHNVMKCGIKGNKGSSY</sequence>
<dbReference type="EMBL" id="UINC01000187">
    <property type="protein sequence ID" value="SUZ50756.1"/>
    <property type="molecule type" value="Genomic_DNA"/>
</dbReference>
<reference evidence="1" key="1">
    <citation type="submission" date="2018-05" db="EMBL/GenBank/DDBJ databases">
        <authorList>
            <person name="Lanie J.A."/>
            <person name="Ng W.-L."/>
            <person name="Kazmierczak K.M."/>
            <person name="Andrzejewski T.M."/>
            <person name="Davidsen T.M."/>
            <person name="Wayne K.J."/>
            <person name="Tettelin H."/>
            <person name="Glass J.I."/>
            <person name="Rusch D."/>
            <person name="Podicherti R."/>
            <person name="Tsui H.-C.T."/>
            <person name="Winkler M.E."/>
        </authorList>
    </citation>
    <scope>NUCLEOTIDE SEQUENCE</scope>
</reference>
<feature type="non-terminal residue" evidence="1">
    <location>
        <position position="241"/>
    </location>
</feature>
<organism evidence="1">
    <name type="scientific">marine metagenome</name>
    <dbReference type="NCBI Taxonomy" id="408172"/>
    <lineage>
        <taxon>unclassified sequences</taxon>
        <taxon>metagenomes</taxon>
        <taxon>ecological metagenomes</taxon>
    </lineage>
</organism>
<gene>
    <name evidence="1" type="ORF">METZ01_LOCUS3610</name>
</gene>
<name>A0A381N7Z7_9ZZZZ</name>
<accession>A0A381N7Z7</accession>
<feature type="non-terminal residue" evidence="1">
    <location>
        <position position="1"/>
    </location>
</feature>
<proteinExistence type="predicted"/>
<dbReference type="AlphaFoldDB" id="A0A381N7Z7"/>